<dbReference type="Proteomes" id="UP001154312">
    <property type="component" value="Unassembled WGS sequence"/>
</dbReference>
<comment type="caution">
    <text evidence="2">The sequence shown here is derived from an EMBL/GenBank/DDBJ whole genome shotgun (WGS) entry which is preliminary data.</text>
</comment>
<reference evidence="2" key="1">
    <citation type="submission" date="2022-02" db="EMBL/GenBank/DDBJ databases">
        <authorList>
            <person name="Leng L."/>
        </authorList>
    </citation>
    <scope>NUCLEOTIDE SEQUENCE</scope>
    <source>
        <strain evidence="2">JI</strain>
    </source>
</reference>
<dbReference type="AlphaFoldDB" id="A0A9X4GYQ8"/>
<evidence type="ECO:0000259" key="1">
    <source>
        <dbReference type="Pfam" id="PF20250"/>
    </source>
</evidence>
<dbReference type="Pfam" id="PF20250">
    <property type="entry name" value="FapA_N"/>
    <property type="match status" value="1"/>
</dbReference>
<feature type="domain" description="Flagellar Assembly Protein A N-terminal region" evidence="1">
    <location>
        <begin position="118"/>
        <end position="275"/>
    </location>
</feature>
<dbReference type="EMBL" id="JAKOAV010000009">
    <property type="protein sequence ID" value="MDF9408032.1"/>
    <property type="molecule type" value="Genomic_DNA"/>
</dbReference>
<dbReference type="RefSeq" id="WP_277443314.1">
    <property type="nucleotide sequence ID" value="NZ_JAKOAV010000009.1"/>
</dbReference>
<dbReference type="PANTHER" id="PTHR38032">
    <property type="entry name" value="POLYMERASE-RELATED"/>
    <property type="match status" value="1"/>
</dbReference>
<evidence type="ECO:0000313" key="2">
    <source>
        <dbReference type="EMBL" id="MDF9408032.1"/>
    </source>
</evidence>
<organism evidence="2 3">
    <name type="scientific">Pelotomaculum isophthalicicum JI</name>
    <dbReference type="NCBI Taxonomy" id="947010"/>
    <lineage>
        <taxon>Bacteria</taxon>
        <taxon>Bacillati</taxon>
        <taxon>Bacillota</taxon>
        <taxon>Clostridia</taxon>
        <taxon>Eubacteriales</taxon>
        <taxon>Desulfotomaculaceae</taxon>
        <taxon>Pelotomaculum</taxon>
    </lineage>
</organism>
<proteinExistence type="predicted"/>
<name>A0A9X4GYQ8_9FIRM</name>
<gene>
    <name evidence="2" type="ORF">L7E55_06610</name>
</gene>
<sequence length="604" mass="65530">MESDTGQNNRDKNNLGKVWVKDGKIFVKNPGENGNFPTITPCNGIELLINGIKIEEKTTVSEKDIIELKAVTSEEEEKKGTYQVKLTSGGLSAVLEMKTSIINRQYAQDSDPESNLVLELSSNLEDACPFTLADIMQELAKKNINYGIKHDVIQDILAKPESGQYVIAEGDPPGNTIDEQVELTVKKKSDDEKVKDDDKKVNFRDMVEILSVDPGTLLAVKHPGVQGTPGKKVTGDIIAPAQPIVCELTAGKGAEVSSDGSKVIAKISGSPVMKKIGNKYAIDVDPVLQKKGDVDISSGNIRFKGSVVVQGTVCEGMSVQASEKVDIHGMVFEANITAQGGVNVKQNITGSNLIAGSNKSFYKDFFRMLDPIQSDLSEIAKLVPGLANHPQLKDVKTGQLIQVLIDKKYSRVPNLINELIKFAGENSFSLPHEITELMVDIGRYLRGLNLLKLESLDCLRSILLKMDEAHKLIENMARNKADISFAYAVNSKIEASGDVKVSGRGCINTTIRAGGNVNIAGVFRGGEILANGDVIINEAGSELGAKTVIRTGEKRKVFINKVNEGVRIQIGDRQLNFTSIQNNVKAELDKDGAMSVSTNRRIAK</sequence>
<accession>A0A9X4GYQ8</accession>
<dbReference type="InterPro" id="IPR005646">
    <property type="entry name" value="FapA"/>
</dbReference>
<protein>
    <submittedName>
        <fullName evidence="2">FapA family protein</fullName>
    </submittedName>
</protein>
<dbReference type="PANTHER" id="PTHR38032:SF1">
    <property type="entry name" value="RNA-BINDING PROTEIN KHPB N-TERMINAL DOMAIN-CONTAINING PROTEIN"/>
    <property type="match status" value="1"/>
</dbReference>
<evidence type="ECO:0000313" key="3">
    <source>
        <dbReference type="Proteomes" id="UP001154312"/>
    </source>
</evidence>
<dbReference type="Pfam" id="PF03961">
    <property type="entry name" value="FapA"/>
    <property type="match status" value="1"/>
</dbReference>
<keyword evidence="3" id="KW-1185">Reference proteome</keyword>
<dbReference type="InterPro" id="IPR046866">
    <property type="entry name" value="FapA_N"/>
</dbReference>
<dbReference type="InterPro" id="IPR046865">
    <property type="entry name" value="FapA_b_solenoid"/>
</dbReference>